<dbReference type="InterPro" id="IPR019826">
    <property type="entry name" value="Carboxylesterase_B_AS"/>
</dbReference>
<protein>
    <recommendedName>
        <fullName evidence="6">Carboxylic ester hydrolase</fullName>
        <ecNumber evidence="6">3.1.1.-</ecNumber>
    </recommendedName>
</protein>
<evidence type="ECO:0000259" key="7">
    <source>
        <dbReference type="Pfam" id="PF00135"/>
    </source>
</evidence>
<comment type="caution">
    <text evidence="8">The sequence shown here is derived from an EMBL/GenBank/DDBJ whole genome shotgun (WGS) entry which is preliminary data.</text>
</comment>
<dbReference type="EC" id="3.1.1.-" evidence="6"/>
<dbReference type="InterPro" id="IPR029058">
    <property type="entry name" value="AB_hydrolase_fold"/>
</dbReference>
<keyword evidence="3 6" id="KW-0378">Hydrolase</keyword>
<dbReference type="Gene3D" id="3.40.50.1820">
    <property type="entry name" value="alpha/beta hydrolase"/>
    <property type="match status" value="1"/>
</dbReference>
<reference evidence="8 9" key="1">
    <citation type="journal article" date="2015" name="Genome Biol. Evol.">
        <title>The genome of winter moth (Operophtera brumata) provides a genomic perspective on sexual dimorphism and phenology.</title>
        <authorList>
            <person name="Derks M.F."/>
            <person name="Smit S."/>
            <person name="Salis L."/>
            <person name="Schijlen E."/>
            <person name="Bossers A."/>
            <person name="Mateman C."/>
            <person name="Pijl A.S."/>
            <person name="de Ridder D."/>
            <person name="Groenen M.A."/>
            <person name="Visser M.E."/>
            <person name="Megens H.J."/>
        </authorList>
    </citation>
    <scope>NUCLEOTIDE SEQUENCE [LARGE SCALE GENOMIC DNA]</scope>
    <source>
        <strain evidence="8">WM2013NL</strain>
        <tissue evidence="8">Head and thorax</tissue>
    </source>
</reference>
<keyword evidence="5" id="KW-0325">Glycoprotein</keyword>
<feature type="domain" description="Carboxylesterase type B" evidence="7">
    <location>
        <begin position="22"/>
        <end position="519"/>
    </location>
</feature>
<evidence type="ECO:0000256" key="6">
    <source>
        <dbReference type="RuleBase" id="RU361235"/>
    </source>
</evidence>
<dbReference type="EMBL" id="JTDY01003306">
    <property type="protein sequence ID" value="KOB69769.1"/>
    <property type="molecule type" value="Genomic_DNA"/>
</dbReference>
<dbReference type="PANTHER" id="PTHR43142">
    <property type="entry name" value="CARBOXYLIC ESTER HYDROLASE"/>
    <property type="match status" value="1"/>
</dbReference>
<keyword evidence="9" id="KW-1185">Reference proteome</keyword>
<evidence type="ECO:0000313" key="8">
    <source>
        <dbReference type="EMBL" id="KOB69769.1"/>
    </source>
</evidence>
<evidence type="ECO:0000256" key="4">
    <source>
        <dbReference type="ARBA" id="ARBA00023157"/>
    </source>
</evidence>
<dbReference type="GO" id="GO:0052689">
    <property type="term" value="F:carboxylic ester hydrolase activity"/>
    <property type="evidence" value="ECO:0007669"/>
    <property type="project" value="UniProtKB-KW"/>
</dbReference>
<keyword evidence="4" id="KW-1015">Disulfide bond</keyword>
<keyword evidence="2" id="KW-0719">Serine esterase</keyword>
<evidence type="ECO:0000256" key="3">
    <source>
        <dbReference type="ARBA" id="ARBA00022801"/>
    </source>
</evidence>
<dbReference type="ESTHER" id="9neop-a0a0l7l3b6">
    <property type="family name" value="Carb_B_Arthropoda"/>
</dbReference>
<name>A0A0L7L3B6_OPEBR</name>
<evidence type="ECO:0000313" key="9">
    <source>
        <dbReference type="Proteomes" id="UP000037510"/>
    </source>
</evidence>
<accession>A0A0L7L3B6</accession>
<organism evidence="8 9">
    <name type="scientific">Operophtera brumata</name>
    <name type="common">Winter moth</name>
    <name type="synonym">Phalaena brumata</name>
    <dbReference type="NCBI Taxonomy" id="104452"/>
    <lineage>
        <taxon>Eukaryota</taxon>
        <taxon>Metazoa</taxon>
        <taxon>Ecdysozoa</taxon>
        <taxon>Arthropoda</taxon>
        <taxon>Hexapoda</taxon>
        <taxon>Insecta</taxon>
        <taxon>Pterygota</taxon>
        <taxon>Neoptera</taxon>
        <taxon>Endopterygota</taxon>
        <taxon>Lepidoptera</taxon>
        <taxon>Glossata</taxon>
        <taxon>Ditrysia</taxon>
        <taxon>Geometroidea</taxon>
        <taxon>Geometridae</taxon>
        <taxon>Larentiinae</taxon>
        <taxon>Operophtera</taxon>
    </lineage>
</organism>
<comment type="similarity">
    <text evidence="1 6">Belongs to the type-B carboxylesterase/lipase family.</text>
</comment>
<dbReference type="InterPro" id="IPR002018">
    <property type="entry name" value="CarbesteraseB"/>
</dbReference>
<dbReference type="Proteomes" id="UP000037510">
    <property type="component" value="Unassembled WGS sequence"/>
</dbReference>
<keyword evidence="6" id="KW-0732">Signal</keyword>
<dbReference type="Pfam" id="PF00135">
    <property type="entry name" value="COesterase"/>
    <property type="match status" value="1"/>
</dbReference>
<evidence type="ECO:0000256" key="5">
    <source>
        <dbReference type="ARBA" id="ARBA00023180"/>
    </source>
</evidence>
<dbReference type="PANTHER" id="PTHR43142:SF1">
    <property type="entry name" value="CARBOXYLIC ESTER HYDROLASE"/>
    <property type="match status" value="1"/>
</dbReference>
<dbReference type="STRING" id="104452.A0A0L7L3B6"/>
<evidence type="ECO:0000256" key="1">
    <source>
        <dbReference type="ARBA" id="ARBA00005964"/>
    </source>
</evidence>
<sequence>MKLGKKIVLFTLFAMNLVDQPAPEVEIEQGILSGIISADGSILEYIGIPYATTNSDTRFKAPLPPPSWEGVYKATREYSCPSPQPGLGGVSGIEDCLKVNVYVPALAKTPIPVMVFVHGGAFYLGSGGKLMYGPEFLVKQDVILVTFNYRLGVLGFTCLNIPEAPGNAGLKDQVAALRWVKKNIAAFGGDPDNITIFGQSAGATSTSMLLASETTVGLFNRAIVQSGSAIASWAINRDPVWVASLIAKELGYNTTDPYELYDIFTKMPYKDLVAARPRKPLGKFLDTELLHLPCIEKPFQDKEAFIKELPFNIISKKPKNIPVIYGSTSKEGLFLIRVNAEDYLKDAETKYIFASDLKFPSDNEAHKVDKRARRYYFGEEKMSMQNLMNISDMMTDLYFEKPVILESAVMMNKNDAPVYNYYFNYDGGRNFLKYLTGHQNETGACHGDELMYLFKGRIWPFMINSRDQKMIETITRIWSNFAKYGDPTPPSDQDTTVRWIPSTKDKFNFLYFEDELKMGPLPNPDTYRLWKDIYDKYRDVDFKPK</sequence>
<dbReference type="AlphaFoldDB" id="A0A0L7L3B6"/>
<evidence type="ECO:0000256" key="2">
    <source>
        <dbReference type="ARBA" id="ARBA00022487"/>
    </source>
</evidence>
<proteinExistence type="inferred from homology"/>
<feature type="chain" id="PRO_5005394644" description="Carboxylic ester hydrolase" evidence="6">
    <location>
        <begin position="21"/>
        <end position="545"/>
    </location>
</feature>
<dbReference type="PROSITE" id="PS00122">
    <property type="entry name" value="CARBOXYLESTERASE_B_1"/>
    <property type="match status" value="1"/>
</dbReference>
<feature type="signal peptide" evidence="6">
    <location>
        <begin position="1"/>
        <end position="20"/>
    </location>
</feature>
<gene>
    <name evidence="8" type="ORF">OBRU01_16274</name>
</gene>
<dbReference type="SUPFAM" id="SSF53474">
    <property type="entry name" value="alpha/beta-Hydrolases"/>
    <property type="match status" value="1"/>
</dbReference>